<evidence type="ECO:0000259" key="1">
    <source>
        <dbReference type="Pfam" id="PF02492"/>
    </source>
</evidence>
<dbReference type="Gene3D" id="3.40.50.300">
    <property type="entry name" value="P-loop containing nucleotide triphosphate hydrolases"/>
    <property type="match status" value="1"/>
</dbReference>
<accession>A0A1M6IKI8</accession>
<dbReference type="InterPro" id="IPR051316">
    <property type="entry name" value="Zinc-reg_GTPase_activator"/>
</dbReference>
<dbReference type="PANTHER" id="PTHR13748:SF62">
    <property type="entry name" value="COBW DOMAIN-CONTAINING PROTEIN"/>
    <property type="match status" value="1"/>
</dbReference>
<dbReference type="AlphaFoldDB" id="A0A1M6IKI8"/>
<dbReference type="OrthoDB" id="9808822at2"/>
<dbReference type="RefSeq" id="WP_073994089.1">
    <property type="nucleotide sequence ID" value="NZ_FQYT01000018.1"/>
</dbReference>
<organism evidence="2 3">
    <name type="scientific">Parasporobacterium paucivorans DSM 15970</name>
    <dbReference type="NCBI Taxonomy" id="1122934"/>
    <lineage>
        <taxon>Bacteria</taxon>
        <taxon>Bacillati</taxon>
        <taxon>Bacillota</taxon>
        <taxon>Clostridia</taxon>
        <taxon>Lachnospirales</taxon>
        <taxon>Lachnospiraceae</taxon>
        <taxon>Parasporobacterium</taxon>
    </lineage>
</organism>
<protein>
    <submittedName>
        <fullName evidence="2">CobW/HypB/UreG, nucleotide-binding domain</fullName>
    </submittedName>
</protein>
<evidence type="ECO:0000313" key="2">
    <source>
        <dbReference type="EMBL" id="SHJ34929.1"/>
    </source>
</evidence>
<dbReference type="Pfam" id="PF02492">
    <property type="entry name" value="cobW"/>
    <property type="match status" value="1"/>
</dbReference>
<dbReference type="Proteomes" id="UP000184342">
    <property type="component" value="Unassembled WGS sequence"/>
</dbReference>
<dbReference type="InterPro" id="IPR027417">
    <property type="entry name" value="P-loop_NTPase"/>
</dbReference>
<dbReference type="EMBL" id="FQYT01000018">
    <property type="protein sequence ID" value="SHJ34929.1"/>
    <property type="molecule type" value="Genomic_DNA"/>
</dbReference>
<dbReference type="GO" id="GO:0005737">
    <property type="term" value="C:cytoplasm"/>
    <property type="evidence" value="ECO:0007669"/>
    <property type="project" value="TreeGrafter"/>
</dbReference>
<feature type="domain" description="CobW/HypB/UreG nucleotide-binding" evidence="1">
    <location>
        <begin position="4"/>
        <end position="167"/>
    </location>
</feature>
<dbReference type="PANTHER" id="PTHR13748">
    <property type="entry name" value="COBW-RELATED"/>
    <property type="match status" value="1"/>
</dbReference>
<dbReference type="STRING" id="1122934.SAMN02745691_01806"/>
<keyword evidence="3" id="KW-1185">Reference proteome</keyword>
<sequence>MKILMFGGFLGSGKTTIIKPLIQELLNKGDKVALIENEIGETGIDQNILEEAGVHITTISGGCICCQLTGNLIDAFIKIKEDLSPDWLIVETTGLAVMKSIVDSYKKYGDPDIPIYTFAVVDVSRWDVLVRAMENLLRAQLEGVNGVLLNKTDIKDPTEDALKRVAEYSGNAPTYMVSSTSCSSGEILEIIESALKQGAAKEDK</sequence>
<gene>
    <name evidence="2" type="ORF">SAMN02745691_01806</name>
</gene>
<dbReference type="SUPFAM" id="SSF52540">
    <property type="entry name" value="P-loop containing nucleoside triphosphate hydrolases"/>
    <property type="match status" value="1"/>
</dbReference>
<evidence type="ECO:0000313" key="3">
    <source>
        <dbReference type="Proteomes" id="UP000184342"/>
    </source>
</evidence>
<reference evidence="2 3" key="1">
    <citation type="submission" date="2016-11" db="EMBL/GenBank/DDBJ databases">
        <authorList>
            <person name="Jaros S."/>
            <person name="Januszkiewicz K."/>
            <person name="Wedrychowicz H."/>
        </authorList>
    </citation>
    <scope>NUCLEOTIDE SEQUENCE [LARGE SCALE GENOMIC DNA]</scope>
    <source>
        <strain evidence="2 3">DSM 15970</strain>
    </source>
</reference>
<proteinExistence type="predicted"/>
<name>A0A1M6IKI8_9FIRM</name>
<dbReference type="InterPro" id="IPR003495">
    <property type="entry name" value="CobW/HypB/UreG_nucleotide-bd"/>
</dbReference>